<comment type="similarity">
    <text evidence="10">Belongs to the alpha-carbonic anhydrase family.</text>
</comment>
<feature type="domain" description="Alpha-carbonic anhydrase" evidence="11">
    <location>
        <begin position="21"/>
        <end position="253"/>
    </location>
</feature>
<evidence type="ECO:0000313" key="12">
    <source>
        <dbReference type="EMBL" id="KAK4799830.1"/>
    </source>
</evidence>
<proteinExistence type="inferred from homology"/>
<dbReference type="SMART" id="SM01057">
    <property type="entry name" value="Carb_anhydrase"/>
    <property type="match status" value="1"/>
</dbReference>
<evidence type="ECO:0000256" key="6">
    <source>
        <dbReference type="ARBA" id="ARBA00022723"/>
    </source>
</evidence>
<organism evidence="12 13">
    <name type="scientific">Trapa natans</name>
    <name type="common">Water chestnut</name>
    <dbReference type="NCBI Taxonomy" id="22666"/>
    <lineage>
        <taxon>Eukaryota</taxon>
        <taxon>Viridiplantae</taxon>
        <taxon>Streptophyta</taxon>
        <taxon>Embryophyta</taxon>
        <taxon>Tracheophyta</taxon>
        <taxon>Spermatophyta</taxon>
        <taxon>Magnoliopsida</taxon>
        <taxon>eudicotyledons</taxon>
        <taxon>Gunneridae</taxon>
        <taxon>Pentapetalae</taxon>
        <taxon>rosids</taxon>
        <taxon>malvids</taxon>
        <taxon>Myrtales</taxon>
        <taxon>Lythraceae</taxon>
        <taxon>Trapa</taxon>
    </lineage>
</organism>
<feature type="chain" id="PRO_5042666401" description="Carbonic anhydrase" evidence="10">
    <location>
        <begin position="22"/>
        <end position="257"/>
    </location>
</feature>
<dbReference type="InterPro" id="IPR001148">
    <property type="entry name" value="CA_dom"/>
</dbReference>
<dbReference type="InterPro" id="IPR018338">
    <property type="entry name" value="Carbonic_anhydrase_a-class_CS"/>
</dbReference>
<gene>
    <name evidence="12" type="ORF">SAY86_025195</name>
</gene>
<dbReference type="AlphaFoldDB" id="A0AAN7M5U2"/>
<dbReference type="GO" id="GO:0008270">
    <property type="term" value="F:zinc ion binding"/>
    <property type="evidence" value="ECO:0007669"/>
    <property type="project" value="UniProtKB-UniRule"/>
</dbReference>
<evidence type="ECO:0000256" key="1">
    <source>
        <dbReference type="ARBA" id="ARBA00001947"/>
    </source>
</evidence>
<evidence type="ECO:0000256" key="3">
    <source>
        <dbReference type="ARBA" id="ARBA00004470"/>
    </source>
</evidence>
<dbReference type="PROSITE" id="PS00162">
    <property type="entry name" value="ALPHA_CA_1"/>
    <property type="match status" value="1"/>
</dbReference>
<evidence type="ECO:0000313" key="13">
    <source>
        <dbReference type="Proteomes" id="UP001346149"/>
    </source>
</evidence>
<keyword evidence="7 10" id="KW-0862">Zinc</keyword>
<name>A0AAN7M5U2_TRANT</name>
<dbReference type="PROSITE" id="PS51144">
    <property type="entry name" value="ALPHA_CA_2"/>
    <property type="match status" value="1"/>
</dbReference>
<evidence type="ECO:0000256" key="8">
    <source>
        <dbReference type="ARBA" id="ARBA00023239"/>
    </source>
</evidence>
<sequence>MTGRAYRVPPIFITLGLLVLASDTADSPKGPSHWGDLKPEWKTCKTGMSQSPIDISSRSAIILRDSNVFQTCYIPGDAIIRNRGHDISVWWELGKAGSILFNGTSYSLQQCHWHSPSEHSIDGSRYDMELHMVHFGPANEIVVISNLYHSGSPNGFLSHVSGQIQSLIDKKEEMPIGAVDPRHIKEDGKNYYQYTGSLTTPPCSQGITWIINQKVLTVSSDQVDLLRQAVFDYAKENARPLQPINGRQVYLHTPTNQ</sequence>
<reference evidence="12 13" key="1">
    <citation type="journal article" date="2023" name="Hortic Res">
        <title>Pangenome of water caltrop reveals structural variations and asymmetric subgenome divergence after allopolyploidization.</title>
        <authorList>
            <person name="Zhang X."/>
            <person name="Chen Y."/>
            <person name="Wang L."/>
            <person name="Yuan Y."/>
            <person name="Fang M."/>
            <person name="Shi L."/>
            <person name="Lu R."/>
            <person name="Comes H.P."/>
            <person name="Ma Y."/>
            <person name="Chen Y."/>
            <person name="Huang G."/>
            <person name="Zhou Y."/>
            <person name="Zheng Z."/>
            <person name="Qiu Y."/>
        </authorList>
    </citation>
    <scope>NUCLEOTIDE SEQUENCE [LARGE SCALE GENOMIC DNA]</scope>
    <source>
        <strain evidence="12">F231</strain>
    </source>
</reference>
<evidence type="ECO:0000256" key="4">
    <source>
        <dbReference type="ARBA" id="ARBA00006365"/>
    </source>
</evidence>
<evidence type="ECO:0000256" key="7">
    <source>
        <dbReference type="ARBA" id="ARBA00022833"/>
    </source>
</evidence>
<protein>
    <recommendedName>
        <fullName evidence="5 10">Carbonic anhydrase</fullName>
        <ecNumber evidence="5 10">4.2.1.1</ecNumber>
    </recommendedName>
</protein>
<accession>A0AAN7M5U2</accession>
<dbReference type="Proteomes" id="UP001346149">
    <property type="component" value="Unassembled WGS sequence"/>
</dbReference>
<dbReference type="SUPFAM" id="SSF51069">
    <property type="entry name" value="Carbonic anhydrase"/>
    <property type="match status" value="1"/>
</dbReference>
<dbReference type="GO" id="GO:0009570">
    <property type="term" value="C:chloroplast stroma"/>
    <property type="evidence" value="ECO:0007669"/>
    <property type="project" value="UniProtKB-SubCell"/>
</dbReference>
<keyword evidence="6 10" id="KW-0479">Metal-binding</keyword>
<evidence type="ECO:0000256" key="10">
    <source>
        <dbReference type="RuleBase" id="RU367011"/>
    </source>
</evidence>
<comment type="cofactor">
    <cofactor evidence="1 10">
        <name>Zn(2+)</name>
        <dbReference type="ChEBI" id="CHEBI:29105"/>
    </cofactor>
</comment>
<dbReference type="Pfam" id="PF00194">
    <property type="entry name" value="Carb_anhydrase"/>
    <property type="match status" value="1"/>
</dbReference>
<dbReference type="EMBL" id="JAXQNO010000004">
    <property type="protein sequence ID" value="KAK4799830.1"/>
    <property type="molecule type" value="Genomic_DNA"/>
</dbReference>
<dbReference type="EC" id="4.2.1.1" evidence="5 10"/>
<evidence type="ECO:0000256" key="2">
    <source>
        <dbReference type="ARBA" id="ARBA00002904"/>
    </source>
</evidence>
<dbReference type="InterPro" id="IPR041891">
    <property type="entry name" value="Alpha_CA_prokaryot-like"/>
</dbReference>
<keyword evidence="13" id="KW-1185">Reference proteome</keyword>
<keyword evidence="10" id="KW-0732">Signal</keyword>
<dbReference type="CDD" id="cd03124">
    <property type="entry name" value="alpha_CA_prokaryotic_like"/>
    <property type="match status" value="1"/>
</dbReference>
<comment type="subcellular location">
    <subcellularLocation>
        <location evidence="3">Plastid</location>
        <location evidence="3">Chloroplast stroma</location>
    </subcellularLocation>
</comment>
<evidence type="ECO:0000256" key="9">
    <source>
        <dbReference type="ARBA" id="ARBA00048348"/>
    </source>
</evidence>
<feature type="signal peptide" evidence="10">
    <location>
        <begin position="1"/>
        <end position="21"/>
    </location>
</feature>
<dbReference type="InterPro" id="IPR036398">
    <property type="entry name" value="CA_dom_sf"/>
</dbReference>
<evidence type="ECO:0000256" key="5">
    <source>
        <dbReference type="ARBA" id="ARBA00012925"/>
    </source>
</evidence>
<dbReference type="GO" id="GO:0004089">
    <property type="term" value="F:carbonate dehydratase activity"/>
    <property type="evidence" value="ECO:0007669"/>
    <property type="project" value="UniProtKB-UniRule"/>
</dbReference>
<dbReference type="PANTHER" id="PTHR18952">
    <property type="entry name" value="CARBONIC ANHYDRASE"/>
    <property type="match status" value="1"/>
</dbReference>
<comment type="caution">
    <text evidence="12">The sequence shown here is derived from an EMBL/GenBank/DDBJ whole genome shotgun (WGS) entry which is preliminary data.</text>
</comment>
<dbReference type="Gene3D" id="3.10.200.10">
    <property type="entry name" value="Alpha carbonic anhydrase"/>
    <property type="match status" value="1"/>
</dbReference>
<comment type="similarity">
    <text evidence="4">Belongs to the alpha-class carbonic anhydrase family.</text>
</comment>
<evidence type="ECO:0000259" key="11">
    <source>
        <dbReference type="PROSITE" id="PS51144"/>
    </source>
</evidence>
<comment type="function">
    <text evidence="2 10">Reversible hydration of carbon dioxide.</text>
</comment>
<dbReference type="InterPro" id="IPR023561">
    <property type="entry name" value="Carbonic_anhydrase_a-class"/>
</dbReference>
<dbReference type="GO" id="GO:0006730">
    <property type="term" value="P:one-carbon metabolic process"/>
    <property type="evidence" value="ECO:0007669"/>
    <property type="project" value="TreeGrafter"/>
</dbReference>
<comment type="catalytic activity">
    <reaction evidence="9 10">
        <text>hydrogencarbonate + H(+) = CO2 + H2O</text>
        <dbReference type="Rhea" id="RHEA:10748"/>
        <dbReference type="ChEBI" id="CHEBI:15377"/>
        <dbReference type="ChEBI" id="CHEBI:15378"/>
        <dbReference type="ChEBI" id="CHEBI:16526"/>
        <dbReference type="ChEBI" id="CHEBI:17544"/>
        <dbReference type="EC" id="4.2.1.1"/>
    </reaction>
</comment>
<keyword evidence="8 10" id="KW-0456">Lyase</keyword>
<dbReference type="PANTHER" id="PTHR18952:SF201">
    <property type="entry name" value="CARBONIC ANHYDRASE"/>
    <property type="match status" value="1"/>
</dbReference>